<dbReference type="Proteomes" id="UP001254848">
    <property type="component" value="Unassembled WGS sequence"/>
</dbReference>
<dbReference type="GO" id="GO:0016787">
    <property type="term" value="F:hydrolase activity"/>
    <property type="evidence" value="ECO:0007669"/>
    <property type="project" value="UniProtKB-KW"/>
</dbReference>
<keyword evidence="2" id="KW-0378">Hydrolase</keyword>
<dbReference type="InterPro" id="IPR007235">
    <property type="entry name" value="Glyco_trans_28_C"/>
</dbReference>
<dbReference type="InterPro" id="IPR020023">
    <property type="entry name" value="PseG"/>
</dbReference>
<dbReference type="Gene3D" id="3.40.50.2000">
    <property type="entry name" value="Glycogen Phosphorylase B"/>
    <property type="match status" value="1"/>
</dbReference>
<evidence type="ECO:0000259" key="1">
    <source>
        <dbReference type="Pfam" id="PF04101"/>
    </source>
</evidence>
<evidence type="ECO:0000313" key="3">
    <source>
        <dbReference type="Proteomes" id="UP001254848"/>
    </source>
</evidence>
<accession>A0ABU3P4H2</accession>
<feature type="domain" description="Glycosyl transferase family 28 C-terminal" evidence="1">
    <location>
        <begin position="229"/>
        <end position="324"/>
    </location>
</feature>
<dbReference type="Pfam" id="PF04101">
    <property type="entry name" value="Glyco_tran_28_C"/>
    <property type="match status" value="1"/>
</dbReference>
<dbReference type="EMBL" id="JAUOZS010000001">
    <property type="protein sequence ID" value="MDT8903911.1"/>
    <property type="molecule type" value="Genomic_DNA"/>
</dbReference>
<gene>
    <name evidence="2" type="primary">pseG</name>
    <name evidence="2" type="ORF">Q4T40_21985</name>
</gene>
<sequence>MNIAIRADASTAIGIGHLMRCLTMAEELKEKSCRVLFISRRLPDNAAAAIRAKHRLRLLPDDLSWEEDAELTGDILRRESFRTDRLIVDNYRLDARWETSLRPYSGKIMVIDDLADRPHDCDLLLDQNYYRDAENRYDGLLPGHCRRFFGPRFALLRREFREARKRTAPRDGKIRRLFVFFGGTDPTGETLKTLTALREWCRPDIAADIVVGGDNPRREEIRQACATLPQATFHCQIDNIAALMAHADLAVGTGGTASWERCSLGLPALLVVAAPNQAEVAANLHAAGAGWLLGDSATVAAGDIAAALEKAAADQPAVRQASQQAARLMGEPGFDGMDAILQALMEDDHAAL</sequence>
<reference evidence="2 3" key="1">
    <citation type="submission" date="2023-07" db="EMBL/GenBank/DDBJ databases">
        <title>The novel representative of Negativicutes class, Anaeroselena agilis gen. nov. sp. nov.</title>
        <authorList>
            <person name="Prokofeva M.I."/>
            <person name="Elcheninov A.G."/>
            <person name="Klyukina A."/>
            <person name="Kublanov I.V."/>
            <person name="Frolov E.N."/>
            <person name="Podosokorskaya O.A."/>
        </authorList>
    </citation>
    <scope>NUCLEOTIDE SEQUENCE [LARGE SCALE GENOMIC DNA]</scope>
    <source>
        <strain evidence="2 3">4137-cl</strain>
    </source>
</reference>
<proteinExistence type="predicted"/>
<protein>
    <submittedName>
        <fullName evidence="2">UDP-2,4-diacetamido-2,4, 6-trideoxy-beta-L-altropyranose hydrolase</fullName>
        <ecNumber evidence="2">3.6.1.57</ecNumber>
    </submittedName>
</protein>
<evidence type="ECO:0000313" key="2">
    <source>
        <dbReference type="EMBL" id="MDT8903911.1"/>
    </source>
</evidence>
<dbReference type="RefSeq" id="WP_413782351.1">
    <property type="nucleotide sequence ID" value="NZ_JAUOZS010000001.1"/>
</dbReference>
<dbReference type="EC" id="3.6.1.57" evidence="2"/>
<keyword evidence="3" id="KW-1185">Reference proteome</keyword>
<dbReference type="Gene3D" id="3.40.50.11190">
    <property type="match status" value="1"/>
</dbReference>
<dbReference type="NCBIfam" id="TIGR03590">
    <property type="entry name" value="PseG"/>
    <property type="match status" value="1"/>
</dbReference>
<dbReference type="SUPFAM" id="SSF53756">
    <property type="entry name" value="UDP-Glycosyltransferase/glycogen phosphorylase"/>
    <property type="match status" value="1"/>
</dbReference>
<comment type="caution">
    <text evidence="2">The sequence shown here is derived from an EMBL/GenBank/DDBJ whole genome shotgun (WGS) entry which is preliminary data.</text>
</comment>
<dbReference type="PANTHER" id="PTHR21015">
    <property type="entry name" value="UDP-N-ACETYLGLUCOSAMINE--N-ACETYLMURAMYL-(PENTAPEPTIDE) PYROPHOSPHORYL-UNDECAPRENOL N-ACETYLGLUCOSAMINE TRANSFERASE 1"/>
    <property type="match status" value="1"/>
</dbReference>
<organism evidence="2 3">
    <name type="scientific">Anaeroselena agilis</name>
    <dbReference type="NCBI Taxonomy" id="3063788"/>
    <lineage>
        <taxon>Bacteria</taxon>
        <taxon>Bacillati</taxon>
        <taxon>Bacillota</taxon>
        <taxon>Negativicutes</taxon>
        <taxon>Acetonemataceae</taxon>
        <taxon>Anaeroselena</taxon>
    </lineage>
</organism>
<dbReference type="PANTHER" id="PTHR21015:SF22">
    <property type="entry name" value="GLYCOSYLTRANSFERASE"/>
    <property type="match status" value="1"/>
</dbReference>
<name>A0ABU3P4H2_9FIRM</name>